<dbReference type="Pfam" id="PF13439">
    <property type="entry name" value="Glyco_transf_4"/>
    <property type="match status" value="1"/>
</dbReference>
<dbReference type="AlphaFoldDB" id="T1BKK9"/>
<dbReference type="EMBL" id="AUZY01001946">
    <property type="protein sequence ID" value="EQD73481.1"/>
    <property type="molecule type" value="Genomic_DNA"/>
</dbReference>
<dbReference type="SUPFAM" id="SSF53756">
    <property type="entry name" value="UDP-Glycosyltransferase/glycogen phosphorylase"/>
    <property type="match status" value="1"/>
</dbReference>
<feature type="domain" description="Glycosyltransferase subfamily 4-like N-terminal" evidence="1">
    <location>
        <begin position="15"/>
        <end position="176"/>
    </location>
</feature>
<reference evidence="2" key="1">
    <citation type="submission" date="2013-08" db="EMBL/GenBank/DDBJ databases">
        <authorList>
            <person name="Mendez C."/>
            <person name="Richter M."/>
            <person name="Ferrer M."/>
            <person name="Sanchez J."/>
        </authorList>
    </citation>
    <scope>NUCLEOTIDE SEQUENCE</scope>
</reference>
<reference evidence="2" key="2">
    <citation type="journal article" date="2014" name="ISME J.">
        <title>Microbial stratification in low pH oxic and suboxic macroscopic growths along an acid mine drainage.</title>
        <authorList>
            <person name="Mendez-Garcia C."/>
            <person name="Mesa V."/>
            <person name="Sprenger R.R."/>
            <person name="Richter M."/>
            <person name="Diez M.S."/>
            <person name="Solano J."/>
            <person name="Bargiela R."/>
            <person name="Golyshina O.V."/>
            <person name="Manteca A."/>
            <person name="Ramos J.L."/>
            <person name="Gallego J.R."/>
            <person name="Llorente I."/>
            <person name="Martins Dos Santos V.A."/>
            <person name="Jensen O.N."/>
            <person name="Pelaez A.I."/>
            <person name="Sanchez J."/>
            <person name="Ferrer M."/>
        </authorList>
    </citation>
    <scope>NUCLEOTIDE SEQUENCE</scope>
</reference>
<dbReference type="InterPro" id="IPR050194">
    <property type="entry name" value="Glycosyltransferase_grp1"/>
</dbReference>
<sequence length="188" mass="21603">MWVVLASHRYPPATGGSERFAELIATGLVRRGHRVTVVTAHEAAVPDQETRDGVEVLRLTLRPVGGIRFPVRYLRTLRSLPADLFHLSGNRIWCADFYLPFRGLFEWPQVVTGHGFYQYAVHPRRWDRWYFERYYVGRLRRIDAYAANSEFERDQLIRVGASARPYRAVPSGISLAEFDPPSEPPAGF</sequence>
<dbReference type="InterPro" id="IPR028098">
    <property type="entry name" value="Glyco_trans_4-like_N"/>
</dbReference>
<dbReference type="PANTHER" id="PTHR45947:SF3">
    <property type="entry name" value="SULFOQUINOVOSYL TRANSFERASE SQD2"/>
    <property type="match status" value="1"/>
</dbReference>
<organism evidence="2">
    <name type="scientific">mine drainage metagenome</name>
    <dbReference type="NCBI Taxonomy" id="410659"/>
    <lineage>
        <taxon>unclassified sequences</taxon>
        <taxon>metagenomes</taxon>
        <taxon>ecological metagenomes</taxon>
    </lineage>
</organism>
<comment type="caution">
    <text evidence="2">The sequence shown here is derived from an EMBL/GenBank/DDBJ whole genome shotgun (WGS) entry which is preliminary data.</text>
</comment>
<name>T1BKK9_9ZZZZ</name>
<gene>
    <name evidence="2" type="ORF">B1B_03194</name>
</gene>
<protein>
    <submittedName>
        <fullName evidence="2">Glycosyl transferase, group 1 family protein</fullName>
    </submittedName>
</protein>
<dbReference type="PANTHER" id="PTHR45947">
    <property type="entry name" value="SULFOQUINOVOSYL TRANSFERASE SQD2"/>
    <property type="match status" value="1"/>
</dbReference>
<accession>T1BKK9</accession>
<evidence type="ECO:0000313" key="2">
    <source>
        <dbReference type="EMBL" id="EQD73481.1"/>
    </source>
</evidence>
<feature type="non-terminal residue" evidence="2">
    <location>
        <position position="188"/>
    </location>
</feature>
<keyword evidence="2" id="KW-0808">Transferase</keyword>
<evidence type="ECO:0000259" key="1">
    <source>
        <dbReference type="Pfam" id="PF13439"/>
    </source>
</evidence>
<dbReference type="Gene3D" id="3.40.50.2000">
    <property type="entry name" value="Glycogen Phosphorylase B"/>
    <property type="match status" value="1"/>
</dbReference>
<proteinExistence type="predicted"/>
<dbReference type="GO" id="GO:0016757">
    <property type="term" value="F:glycosyltransferase activity"/>
    <property type="evidence" value="ECO:0007669"/>
    <property type="project" value="TreeGrafter"/>
</dbReference>